<evidence type="ECO:0000256" key="1">
    <source>
        <dbReference type="ARBA" id="ARBA00004141"/>
    </source>
</evidence>
<comment type="similarity">
    <text evidence="2">Belongs to the EamA transporter family.</text>
</comment>
<keyword evidence="5 6" id="KW-0472">Membrane</keyword>
<feature type="transmembrane region" description="Helical" evidence="6">
    <location>
        <begin position="63"/>
        <end position="83"/>
    </location>
</feature>
<evidence type="ECO:0000256" key="3">
    <source>
        <dbReference type="ARBA" id="ARBA00022692"/>
    </source>
</evidence>
<evidence type="ECO:0000313" key="8">
    <source>
        <dbReference type="EMBL" id="SNT29711.1"/>
    </source>
</evidence>
<evidence type="ECO:0000259" key="7">
    <source>
        <dbReference type="Pfam" id="PF00892"/>
    </source>
</evidence>
<dbReference type="OrthoDB" id="7849325at2"/>
<feature type="transmembrane region" description="Helical" evidence="6">
    <location>
        <begin position="161"/>
        <end position="182"/>
    </location>
</feature>
<dbReference type="RefSeq" id="WP_089401455.1">
    <property type="nucleotide sequence ID" value="NZ_FZOT01000023.1"/>
</dbReference>
<dbReference type="EMBL" id="FZOT01000023">
    <property type="protein sequence ID" value="SNT29711.1"/>
    <property type="molecule type" value="Genomic_DNA"/>
</dbReference>
<gene>
    <name evidence="8" type="ORF">SAMN06265795_1234</name>
</gene>
<feature type="domain" description="EamA" evidence="7">
    <location>
        <begin position="164"/>
        <end position="303"/>
    </location>
</feature>
<comment type="subcellular location">
    <subcellularLocation>
        <location evidence="1">Membrane</location>
        <topology evidence="1">Multi-pass membrane protein</topology>
    </subcellularLocation>
</comment>
<protein>
    <submittedName>
        <fullName evidence="8">Uncharacterized membrane protein</fullName>
    </submittedName>
</protein>
<evidence type="ECO:0000256" key="2">
    <source>
        <dbReference type="ARBA" id="ARBA00007362"/>
    </source>
</evidence>
<feature type="transmembrane region" description="Helical" evidence="6">
    <location>
        <begin position="284"/>
        <end position="304"/>
    </location>
</feature>
<feature type="transmembrane region" description="Helical" evidence="6">
    <location>
        <begin position="229"/>
        <end position="250"/>
    </location>
</feature>
<feature type="transmembrane region" description="Helical" evidence="6">
    <location>
        <begin position="121"/>
        <end position="140"/>
    </location>
</feature>
<keyword evidence="9" id="KW-1185">Reference proteome</keyword>
<keyword evidence="3 6" id="KW-0812">Transmembrane</keyword>
<feature type="transmembrane region" description="Helical" evidence="6">
    <location>
        <begin position="33"/>
        <end position="51"/>
    </location>
</feature>
<sequence length="305" mass="31887">MGELFAILSALCFSAGNVAINQGSQGKGADNGAFLSILMTAAIACAIWLAQGGASRLDAVNPAGLLWFAAAGALTIFVGRVFMFASVQHLGAIQASAVKRLGPLFSVTLGVLLLNEPFDGVMAGGMLLIGASFAMLVLQSTRGKPQGPTPATAARPWRDRIANIGFLYGPVSALAYSIGYVARKWGLIHIPDAAFGTMIGSITGAIIFLAAAVFLRSYRQAVHATFTRFNSWLTAAGVLSSVGQVLYFYALSYTTISRVALITSMEAFLTIFLSIAVFRTREKVTAPTLFAAGLGVAGTALIVLH</sequence>
<dbReference type="SUPFAM" id="SSF103481">
    <property type="entry name" value="Multidrug resistance efflux transporter EmrE"/>
    <property type="match status" value="2"/>
</dbReference>
<dbReference type="AlphaFoldDB" id="A0A239LGW6"/>
<accession>A0A239LGW6</accession>
<dbReference type="GO" id="GO:0016020">
    <property type="term" value="C:membrane"/>
    <property type="evidence" value="ECO:0007669"/>
    <property type="project" value="UniProtKB-SubCell"/>
</dbReference>
<proteinExistence type="inferred from homology"/>
<keyword evidence="4 6" id="KW-1133">Transmembrane helix</keyword>
<feature type="transmembrane region" description="Helical" evidence="6">
    <location>
        <begin position="256"/>
        <end position="277"/>
    </location>
</feature>
<dbReference type="InterPro" id="IPR037185">
    <property type="entry name" value="EmrE-like"/>
</dbReference>
<dbReference type="PANTHER" id="PTHR32322:SF2">
    <property type="entry name" value="EAMA DOMAIN-CONTAINING PROTEIN"/>
    <property type="match status" value="1"/>
</dbReference>
<dbReference type="Proteomes" id="UP000198284">
    <property type="component" value="Unassembled WGS sequence"/>
</dbReference>
<evidence type="ECO:0000256" key="6">
    <source>
        <dbReference type="SAM" id="Phobius"/>
    </source>
</evidence>
<organism evidence="8 9">
    <name type="scientific">Noviherbaspirillum humi</name>
    <dbReference type="NCBI Taxonomy" id="1688639"/>
    <lineage>
        <taxon>Bacteria</taxon>
        <taxon>Pseudomonadati</taxon>
        <taxon>Pseudomonadota</taxon>
        <taxon>Betaproteobacteria</taxon>
        <taxon>Burkholderiales</taxon>
        <taxon>Oxalobacteraceae</taxon>
        <taxon>Noviherbaspirillum</taxon>
    </lineage>
</organism>
<name>A0A239LGW6_9BURK</name>
<dbReference type="InterPro" id="IPR000620">
    <property type="entry name" value="EamA_dom"/>
</dbReference>
<reference evidence="8 9" key="1">
    <citation type="submission" date="2017-06" db="EMBL/GenBank/DDBJ databases">
        <authorList>
            <person name="Kim H.J."/>
            <person name="Triplett B.A."/>
        </authorList>
    </citation>
    <scope>NUCLEOTIDE SEQUENCE [LARGE SCALE GENOMIC DNA]</scope>
    <source>
        <strain evidence="8 9">U15</strain>
    </source>
</reference>
<dbReference type="PANTHER" id="PTHR32322">
    <property type="entry name" value="INNER MEMBRANE TRANSPORTER"/>
    <property type="match status" value="1"/>
</dbReference>
<evidence type="ECO:0000256" key="4">
    <source>
        <dbReference type="ARBA" id="ARBA00022989"/>
    </source>
</evidence>
<feature type="transmembrane region" description="Helical" evidence="6">
    <location>
        <begin position="194"/>
        <end position="217"/>
    </location>
</feature>
<evidence type="ECO:0000256" key="5">
    <source>
        <dbReference type="ARBA" id="ARBA00023136"/>
    </source>
</evidence>
<evidence type="ECO:0000313" key="9">
    <source>
        <dbReference type="Proteomes" id="UP000198284"/>
    </source>
</evidence>
<feature type="domain" description="EamA" evidence="7">
    <location>
        <begin position="2"/>
        <end position="137"/>
    </location>
</feature>
<dbReference type="Pfam" id="PF00892">
    <property type="entry name" value="EamA"/>
    <property type="match status" value="2"/>
</dbReference>
<dbReference type="InterPro" id="IPR050638">
    <property type="entry name" value="AA-Vitamin_Transporters"/>
</dbReference>